<sequence length="66" mass="6678">MAQSKFTVGGMGGKADADRLVEQTSSVAGVKFVNANHEGGYVVVTHGDDFDEAAFKAAVGAAGFSV</sequence>
<dbReference type="InterPro" id="IPR036163">
    <property type="entry name" value="HMA_dom_sf"/>
</dbReference>
<evidence type="ECO:0000313" key="2">
    <source>
        <dbReference type="Proteomes" id="UP000248598"/>
    </source>
</evidence>
<dbReference type="RefSeq" id="WP_003790295.1">
    <property type="nucleotide sequence ID" value="NZ_CP091518.1"/>
</dbReference>
<dbReference type="SUPFAM" id="SSF55008">
    <property type="entry name" value="HMA, heavy metal-associated domain"/>
    <property type="match status" value="1"/>
</dbReference>
<dbReference type="EMBL" id="LS483426">
    <property type="protein sequence ID" value="SQH25381.1"/>
    <property type="molecule type" value="Genomic_DNA"/>
</dbReference>
<dbReference type="AlphaFoldDB" id="A0AAX2J4M6"/>
<accession>A0AAX2J4M6</accession>
<gene>
    <name evidence="1" type="ORF">NCTC10529_01579</name>
</gene>
<evidence type="ECO:0008006" key="3">
    <source>
        <dbReference type="Google" id="ProtNLM"/>
    </source>
</evidence>
<organism evidence="1 2">
    <name type="scientific">Kingella kingae</name>
    <dbReference type="NCBI Taxonomy" id="504"/>
    <lineage>
        <taxon>Bacteria</taxon>
        <taxon>Pseudomonadati</taxon>
        <taxon>Pseudomonadota</taxon>
        <taxon>Betaproteobacteria</taxon>
        <taxon>Neisseriales</taxon>
        <taxon>Neisseriaceae</taxon>
        <taxon>Kingella</taxon>
    </lineage>
</organism>
<name>A0AAX2J4M6_KINKI</name>
<dbReference type="GO" id="GO:0046872">
    <property type="term" value="F:metal ion binding"/>
    <property type="evidence" value="ECO:0007669"/>
    <property type="project" value="InterPro"/>
</dbReference>
<protein>
    <recommendedName>
        <fullName evidence="3">HMA domain-containing protein</fullName>
    </recommendedName>
</protein>
<dbReference type="GeneID" id="93262858"/>
<proteinExistence type="predicted"/>
<reference evidence="1 2" key="1">
    <citation type="submission" date="2018-06" db="EMBL/GenBank/DDBJ databases">
        <authorList>
            <consortium name="Pathogen Informatics"/>
            <person name="Doyle S."/>
        </authorList>
    </citation>
    <scope>NUCLEOTIDE SEQUENCE [LARGE SCALE GENOMIC DNA]</scope>
    <source>
        <strain evidence="1 2">NCTC10529</strain>
    </source>
</reference>
<dbReference type="Proteomes" id="UP000248598">
    <property type="component" value="Chromosome 1"/>
</dbReference>
<evidence type="ECO:0000313" key="1">
    <source>
        <dbReference type="EMBL" id="SQH25381.1"/>
    </source>
</evidence>
<dbReference type="Gene3D" id="3.30.70.100">
    <property type="match status" value="1"/>
</dbReference>